<dbReference type="InterPro" id="IPR011662">
    <property type="entry name" value="Secretin/TonB_short_N"/>
</dbReference>
<evidence type="ECO:0000256" key="2">
    <source>
        <dbReference type="ARBA" id="ARBA00022448"/>
    </source>
</evidence>
<dbReference type="GO" id="GO:0030246">
    <property type="term" value="F:carbohydrate binding"/>
    <property type="evidence" value="ECO:0007669"/>
    <property type="project" value="InterPro"/>
</dbReference>
<dbReference type="InterPro" id="IPR038591">
    <property type="entry name" value="NolW-like_sf"/>
</dbReference>
<evidence type="ECO:0000256" key="8">
    <source>
        <dbReference type="SAM" id="MobiDB-lite"/>
    </source>
</evidence>
<keyword evidence="3 9" id="KW-0732">Signal</keyword>
<feature type="compositionally biased region" description="Pro residues" evidence="8">
    <location>
        <begin position="599"/>
        <end position="610"/>
    </location>
</feature>
<dbReference type="Pfam" id="PF00963">
    <property type="entry name" value="Cohesin"/>
    <property type="match status" value="1"/>
</dbReference>
<dbReference type="SUPFAM" id="SSF49384">
    <property type="entry name" value="Carbohydrate-binding domain"/>
    <property type="match status" value="1"/>
</dbReference>
<dbReference type="InterPro" id="IPR011990">
    <property type="entry name" value="TPR-like_helical_dom_sf"/>
</dbReference>
<protein>
    <recommendedName>
        <fullName evidence="10">Secretin/TonB short N-terminal domain-containing protein</fullName>
    </recommendedName>
</protein>
<dbReference type="GO" id="GO:0015627">
    <property type="term" value="C:type II protein secretion system complex"/>
    <property type="evidence" value="ECO:0007669"/>
    <property type="project" value="TreeGrafter"/>
</dbReference>
<evidence type="ECO:0000313" key="11">
    <source>
        <dbReference type="EMBL" id="CAG4882938.1"/>
    </source>
</evidence>
<dbReference type="InterPro" id="IPR008965">
    <property type="entry name" value="CBM2/CBM3_carb-bd_dom_sf"/>
</dbReference>
<dbReference type="PRINTS" id="PR00811">
    <property type="entry name" value="BCTERIALGSPD"/>
</dbReference>
<dbReference type="GO" id="GO:0009306">
    <property type="term" value="P:protein secretion"/>
    <property type="evidence" value="ECO:0007669"/>
    <property type="project" value="InterPro"/>
</dbReference>
<keyword evidence="4" id="KW-0472">Membrane</keyword>
<dbReference type="SMART" id="SM00965">
    <property type="entry name" value="STN"/>
    <property type="match status" value="1"/>
</dbReference>
<dbReference type="InterPro" id="IPR005644">
    <property type="entry name" value="NolW-like"/>
</dbReference>
<evidence type="ECO:0000256" key="6">
    <source>
        <dbReference type="RuleBase" id="RU004003"/>
    </source>
</evidence>
<evidence type="ECO:0000256" key="7">
    <source>
        <dbReference type="RuleBase" id="RU004004"/>
    </source>
</evidence>
<feature type="signal peptide" evidence="9">
    <location>
        <begin position="1"/>
        <end position="21"/>
    </location>
</feature>
<dbReference type="CDD" id="cd08547">
    <property type="entry name" value="Type_II_cohesin"/>
    <property type="match status" value="1"/>
</dbReference>
<dbReference type="Pfam" id="PF03958">
    <property type="entry name" value="Secretin_N"/>
    <property type="match status" value="1"/>
</dbReference>
<proteinExistence type="inferred from homology"/>
<dbReference type="Gene3D" id="3.30.1370.120">
    <property type="match status" value="1"/>
</dbReference>
<dbReference type="PROSITE" id="PS51257">
    <property type="entry name" value="PROKAR_LIPOPROTEIN"/>
    <property type="match status" value="1"/>
</dbReference>
<dbReference type="PANTHER" id="PTHR30332">
    <property type="entry name" value="PROBABLE GENERAL SECRETION PATHWAY PROTEIN D"/>
    <property type="match status" value="1"/>
</dbReference>
<feature type="region of interest" description="Disordered" evidence="8">
    <location>
        <begin position="591"/>
        <end position="610"/>
    </location>
</feature>
<name>A0A916N8S2_9PROT</name>
<evidence type="ECO:0000313" key="12">
    <source>
        <dbReference type="Proteomes" id="UP000742786"/>
    </source>
</evidence>
<gene>
    <name evidence="11" type="ORF">GTOL_10820</name>
</gene>
<keyword evidence="5" id="KW-0998">Cell outer membrane</keyword>
<evidence type="ECO:0000256" key="4">
    <source>
        <dbReference type="ARBA" id="ARBA00023136"/>
    </source>
</evidence>
<evidence type="ECO:0000256" key="5">
    <source>
        <dbReference type="ARBA" id="ARBA00023237"/>
    </source>
</evidence>
<dbReference type="InterPro" id="IPR004846">
    <property type="entry name" value="T2SS/T3SS_dom"/>
</dbReference>
<comment type="subcellular location">
    <subcellularLocation>
        <location evidence="7">Cell outer membrane</location>
    </subcellularLocation>
    <subcellularLocation>
        <location evidence="1">Membrane</location>
    </subcellularLocation>
</comment>
<dbReference type="InterPro" id="IPR050810">
    <property type="entry name" value="Bact_Secretion_Sys_Channel"/>
</dbReference>
<dbReference type="RefSeq" id="WP_220634954.1">
    <property type="nucleotide sequence ID" value="NZ_CAJQUM010000001.1"/>
</dbReference>
<evidence type="ECO:0000256" key="9">
    <source>
        <dbReference type="SAM" id="SignalP"/>
    </source>
</evidence>
<dbReference type="Gene3D" id="1.25.40.10">
    <property type="entry name" value="Tetratricopeptide repeat domain"/>
    <property type="match status" value="1"/>
</dbReference>
<keyword evidence="12" id="KW-1185">Reference proteome</keyword>
<dbReference type="PANTHER" id="PTHR30332:SF17">
    <property type="entry name" value="TYPE IV PILIATION SYSTEM PROTEIN DR_0774-RELATED"/>
    <property type="match status" value="1"/>
</dbReference>
<comment type="caution">
    <text evidence="11">The sequence shown here is derived from an EMBL/GenBank/DDBJ whole genome shotgun (WGS) entry which is preliminary data.</text>
</comment>
<reference evidence="11" key="1">
    <citation type="submission" date="2021-04" db="EMBL/GenBank/DDBJ databases">
        <authorList>
            <person name="Hornung B."/>
        </authorList>
    </citation>
    <scope>NUCLEOTIDE SEQUENCE</scope>
    <source>
        <strain evidence="11">G5G6</strain>
    </source>
</reference>
<evidence type="ECO:0000259" key="10">
    <source>
        <dbReference type="SMART" id="SM00965"/>
    </source>
</evidence>
<dbReference type="InterPro" id="IPR002102">
    <property type="entry name" value="Cohesin_dom"/>
</dbReference>
<dbReference type="GO" id="GO:0009279">
    <property type="term" value="C:cell outer membrane"/>
    <property type="evidence" value="ECO:0007669"/>
    <property type="project" value="UniProtKB-SubCell"/>
</dbReference>
<keyword evidence="2 7" id="KW-0813">Transport</keyword>
<evidence type="ECO:0000256" key="1">
    <source>
        <dbReference type="ARBA" id="ARBA00004370"/>
    </source>
</evidence>
<dbReference type="InterPro" id="IPR001775">
    <property type="entry name" value="GspD/PilQ"/>
</dbReference>
<dbReference type="PRINTS" id="PR01032">
    <property type="entry name" value="PHAGEIV"/>
</dbReference>
<dbReference type="EMBL" id="CAJQUM010000001">
    <property type="protein sequence ID" value="CAG4882938.1"/>
    <property type="molecule type" value="Genomic_DNA"/>
</dbReference>
<dbReference type="SUPFAM" id="SSF48452">
    <property type="entry name" value="TPR-like"/>
    <property type="match status" value="1"/>
</dbReference>
<accession>A0A916N8S2</accession>
<dbReference type="AlphaFoldDB" id="A0A916N8S2"/>
<evidence type="ECO:0000256" key="3">
    <source>
        <dbReference type="ARBA" id="ARBA00022729"/>
    </source>
</evidence>
<dbReference type="Gene3D" id="3.30.1370.130">
    <property type="match status" value="1"/>
</dbReference>
<sequence length="760" mass="81642">MTRLRSIIRHWQIASVMLALAGCAGETAHRQGIEMLSLGRQEEGLAKLEQAAREAPDNPVYVHAYRNAQQRIAFRLLAEAQVEKSAGRFDAAEALYRRVLTLDPANADGMAGLVATEQGRRHAVLISDAKALIGANDLEAAERKITMVLEENPAQAEARALHQSIAEKSGREQVVTPALRKSFQQPTTLEFHDANIKQVLEALSTHSGLNFVLDKDVPANLAVTVFLRDVSVAQALDVILTTNQLKQRVLNDTTLLIYPDTVAKQDDHQDLVVRNFFLANAEAKQVLTMLQTVLKLKHVYADDKLNLLIVRDTPATIQLAERLVATQDVAEPEVMLELAVVEVTRSQLQNLGIQYPNQLTLTPLPSTGNTLTLKDLGNLKSNRVGAEISPLILNLQDDANASNLLANPRIRTHNREKALIRIGDRVPIITTTATSTGFVSENVQYVDVGLKLEVEPIIYPNDEIAIKLALEVSALGAQSKSASGTISYQISGRNAATVLRLKDGETQILGGLINDDDRKTANRVPGLSQFPVLGRLFANEGNNNQKSELVLSITPRIVRGLVPPSQVPSQFWSGTENNPRLRSAVPLKASNDADKAPATPAPAPAVPATPEPAAAAPALLHWDGPAEVAVGGTFKLALQVSSQVGITDFPLQVKYDPTVLEAIDVIPGAFMAQGNAKTAFSKRIAPADGLIVLSQKRTGGTDDPMAGANGDGRLVEIEYRALKPSTATRITTLATDPLGSGSQVLGPVSPAAFAITVSPP</sequence>
<comment type="similarity">
    <text evidence="6">Belongs to the bacterial secretin family.</text>
</comment>
<dbReference type="Pfam" id="PF00263">
    <property type="entry name" value="Secretin"/>
    <property type="match status" value="1"/>
</dbReference>
<feature type="domain" description="Secretin/TonB short N-terminal" evidence="10">
    <location>
        <begin position="209"/>
        <end position="260"/>
    </location>
</feature>
<dbReference type="GO" id="GO:0000272">
    <property type="term" value="P:polysaccharide catabolic process"/>
    <property type="evidence" value="ECO:0007669"/>
    <property type="project" value="InterPro"/>
</dbReference>
<dbReference type="Proteomes" id="UP000742786">
    <property type="component" value="Unassembled WGS sequence"/>
</dbReference>
<dbReference type="Gene3D" id="2.60.40.680">
    <property type="match status" value="1"/>
</dbReference>
<feature type="chain" id="PRO_5037644887" description="Secretin/TonB short N-terminal domain-containing protein" evidence="9">
    <location>
        <begin position="22"/>
        <end position="760"/>
    </location>
</feature>
<organism evidence="11 12">
    <name type="scientific">Georgfuchsia toluolica</name>
    <dbReference type="NCBI Taxonomy" id="424218"/>
    <lineage>
        <taxon>Bacteria</taxon>
        <taxon>Pseudomonadati</taxon>
        <taxon>Pseudomonadota</taxon>
        <taxon>Betaproteobacteria</taxon>
        <taxon>Nitrosomonadales</taxon>
        <taxon>Sterolibacteriaceae</taxon>
        <taxon>Georgfuchsia</taxon>
    </lineage>
</organism>